<keyword evidence="2" id="KW-1185">Reference proteome</keyword>
<reference evidence="2" key="1">
    <citation type="journal article" date="2019" name="Int. J. Syst. Evol. Microbiol.">
        <title>The Global Catalogue of Microorganisms (GCM) 10K type strain sequencing project: providing services to taxonomists for standard genome sequencing and annotation.</title>
        <authorList>
            <consortium name="The Broad Institute Genomics Platform"/>
            <consortium name="The Broad Institute Genome Sequencing Center for Infectious Disease"/>
            <person name="Wu L."/>
            <person name="Ma J."/>
        </authorList>
    </citation>
    <scope>NUCLEOTIDE SEQUENCE [LARGE SCALE GENOMIC DNA]</scope>
    <source>
        <strain evidence="2">XZYJ18</strain>
    </source>
</reference>
<dbReference type="Proteomes" id="UP001595923">
    <property type="component" value="Unassembled WGS sequence"/>
</dbReference>
<accession>A0ABV9DVK5</accession>
<name>A0ABV9DVK5_9ACTN</name>
<dbReference type="EMBL" id="JBHSFQ010000005">
    <property type="protein sequence ID" value="MFC4561904.1"/>
    <property type="molecule type" value="Genomic_DNA"/>
</dbReference>
<evidence type="ECO:0000313" key="2">
    <source>
        <dbReference type="Proteomes" id="UP001595923"/>
    </source>
</evidence>
<evidence type="ECO:0000313" key="1">
    <source>
        <dbReference type="EMBL" id="MFC4561904.1"/>
    </source>
</evidence>
<proteinExistence type="predicted"/>
<sequence length="167" mass="17459">MAAESVTLATLVGLRDAPDPVPPPDDGNGSVVGLPPELAALVDVHGDGCPAACLAGMLELHEFPGNLPVAASVARRAGYVMLLAVDGVPIAATVPMSRFPGLGLDPDAWPRRPHLYSEDHGELLMELTRAGDTVVLVDRRRCRGCPAALLAEALAADSTGLDRRWAR</sequence>
<protein>
    <submittedName>
        <fullName evidence="1">Uncharacterized protein</fullName>
    </submittedName>
</protein>
<organism evidence="1 2">
    <name type="scientific">Nocardiopsis mangrovi</name>
    <dbReference type="NCBI Taxonomy" id="1179818"/>
    <lineage>
        <taxon>Bacteria</taxon>
        <taxon>Bacillati</taxon>
        <taxon>Actinomycetota</taxon>
        <taxon>Actinomycetes</taxon>
        <taxon>Streptosporangiales</taxon>
        <taxon>Nocardiopsidaceae</taxon>
        <taxon>Nocardiopsis</taxon>
    </lineage>
</organism>
<gene>
    <name evidence="1" type="ORF">ACFO4E_08555</name>
</gene>
<comment type="caution">
    <text evidence="1">The sequence shown here is derived from an EMBL/GenBank/DDBJ whole genome shotgun (WGS) entry which is preliminary data.</text>
</comment>
<dbReference type="RefSeq" id="WP_378572660.1">
    <property type="nucleotide sequence ID" value="NZ_JBHSFQ010000005.1"/>
</dbReference>